<dbReference type="RefSeq" id="WP_055684481.1">
    <property type="nucleotide sequence ID" value="NZ_LJBJ02000002.1"/>
</dbReference>
<keyword evidence="2" id="KW-0378">Hydrolase</keyword>
<name>A0A199NVI4_9MICC</name>
<dbReference type="PANTHER" id="PTHR42776">
    <property type="entry name" value="SERINE PEPTIDASE S9 FAMILY MEMBER"/>
    <property type="match status" value="1"/>
</dbReference>
<dbReference type="InterPro" id="IPR029058">
    <property type="entry name" value="AB_hydrolase_fold"/>
</dbReference>
<feature type="domain" description="Peptidase S9 prolyl oligopeptidase catalytic" evidence="4">
    <location>
        <begin position="451"/>
        <end position="658"/>
    </location>
</feature>
<evidence type="ECO:0000256" key="2">
    <source>
        <dbReference type="ARBA" id="ARBA00022801"/>
    </source>
</evidence>
<dbReference type="InterPro" id="IPR011042">
    <property type="entry name" value="6-blade_b-propeller_TolB-like"/>
</dbReference>
<dbReference type="Gene3D" id="2.120.10.30">
    <property type="entry name" value="TolB, C-terminal domain"/>
    <property type="match status" value="1"/>
</dbReference>
<evidence type="ECO:0000313" key="5">
    <source>
        <dbReference type="EMBL" id="OAX52633.1"/>
    </source>
</evidence>
<dbReference type="GO" id="GO:0006508">
    <property type="term" value="P:proteolysis"/>
    <property type="evidence" value="ECO:0007669"/>
    <property type="project" value="InterPro"/>
</dbReference>
<dbReference type="PANTHER" id="PTHR42776:SF13">
    <property type="entry name" value="DIPEPTIDYL-PEPTIDASE 5"/>
    <property type="match status" value="1"/>
</dbReference>
<accession>A0A199NVI4</accession>
<keyword evidence="1" id="KW-0732">Signal</keyword>
<evidence type="ECO:0000313" key="6">
    <source>
        <dbReference type="Proteomes" id="UP000053171"/>
    </source>
</evidence>
<gene>
    <name evidence="5" type="ORF">AN277_0201330</name>
</gene>
<sequence length="669" mass="73335">MTQPITSLDDLFAADRLTGLDANRHGTVLATVQSLDPDGASWRTAVHLLAAPGVPAEDLPQALTQPGARARLHEVGEDGTAWLSLEREDEAAEDDSQQTLWALPPRGEARPVLRRAGGIGKLRVRGGRLVFSAPVLPSAPDEGAHDELSARRRKQKVSGVLHESFPVRSWDHDLGPGEPALFTADAPEYAARRIRMPEGRLEDFEPDPQGRTAAVAVSAVRRGIHVRTGVWLVDLEHESAPRPLALPADPEAETEAESTSFAPGPFSPDGSRLVLLRYRESLPGQSLKVSAEVLELDTGERTPVAPQLDRWPENPLWLDEQTLVFTSDDRGRGAVWATRVGQPCARRLTEEQAHFSALTVTGPGRLAALRDAVDHSAEAVALDVPEEGPAEVTALPAAAPVTRGVGRLEEVSTRADDGATIRAWLALPQGQGPHPLLVFVHGGPWGSWNSWTWRWNPWPFVAAGYAMLLPDPALSTGYGQDMIDRGTDALGGQPYRDVLALTDAAQEREDVDAERTAALGGSYGGYMANWLAGHTGTRFRCIVTHASLWDTDVMARTTDNGVWQEWLFDRDGAQGPENDPSRFVDRIQVPMLVIHGDLDYRVPVSQAHLLWADLRRRTDPGLGHRFLYFPDENHWVLKPGNSRLWYQTVLAFADRHVRGAEWVRPELLG</sequence>
<evidence type="ECO:0000256" key="3">
    <source>
        <dbReference type="SAM" id="MobiDB-lite"/>
    </source>
</evidence>
<dbReference type="SUPFAM" id="SSF82171">
    <property type="entry name" value="DPP6 N-terminal domain-like"/>
    <property type="match status" value="1"/>
</dbReference>
<dbReference type="EMBL" id="LJBJ02000002">
    <property type="protein sequence ID" value="OAX52633.1"/>
    <property type="molecule type" value="Genomic_DNA"/>
</dbReference>
<reference evidence="5" key="1">
    <citation type="submission" date="2016-06" db="EMBL/GenBank/DDBJ databases">
        <title>Identification of putative biosynthetic pathways for the production of bioactive secondary metabolites by the marine actinomycete Kocuria kristinae RUTW2-3.</title>
        <authorList>
            <person name="Waterworth S.C."/>
            <person name="Walmsley T.A."/>
            <person name="Matongo T."/>
            <person name="Davies-Coleman M.T."/>
            <person name="Dorrington R.A."/>
        </authorList>
    </citation>
    <scope>NUCLEOTIDE SEQUENCE [LARGE SCALE GENOMIC DNA]</scope>
    <source>
        <strain evidence="5">RUTW2-3</strain>
    </source>
</reference>
<dbReference type="Pfam" id="PF00326">
    <property type="entry name" value="Peptidase_S9"/>
    <property type="match status" value="1"/>
</dbReference>
<keyword evidence="6" id="KW-1185">Reference proteome</keyword>
<dbReference type="Gene3D" id="3.40.50.1820">
    <property type="entry name" value="alpha/beta hydrolase"/>
    <property type="match status" value="1"/>
</dbReference>
<dbReference type="InterPro" id="IPR001375">
    <property type="entry name" value="Peptidase_S9_cat"/>
</dbReference>
<evidence type="ECO:0000259" key="4">
    <source>
        <dbReference type="Pfam" id="PF00326"/>
    </source>
</evidence>
<protein>
    <recommendedName>
        <fullName evidence="4">Peptidase S9 prolyl oligopeptidase catalytic domain-containing protein</fullName>
    </recommendedName>
</protein>
<organism evidence="5 6">
    <name type="scientific">Rothia kristinae</name>
    <dbReference type="NCBI Taxonomy" id="37923"/>
    <lineage>
        <taxon>Bacteria</taxon>
        <taxon>Bacillati</taxon>
        <taxon>Actinomycetota</taxon>
        <taxon>Actinomycetes</taxon>
        <taxon>Micrococcales</taxon>
        <taxon>Micrococcaceae</taxon>
        <taxon>Rothia</taxon>
    </lineage>
</organism>
<proteinExistence type="predicted"/>
<dbReference type="GO" id="GO:0004252">
    <property type="term" value="F:serine-type endopeptidase activity"/>
    <property type="evidence" value="ECO:0007669"/>
    <property type="project" value="TreeGrafter"/>
</dbReference>
<dbReference type="SUPFAM" id="SSF53474">
    <property type="entry name" value="alpha/beta-Hydrolases"/>
    <property type="match status" value="1"/>
</dbReference>
<dbReference type="Proteomes" id="UP000053171">
    <property type="component" value="Unassembled WGS sequence"/>
</dbReference>
<feature type="region of interest" description="Disordered" evidence="3">
    <location>
        <begin position="242"/>
        <end position="266"/>
    </location>
</feature>
<dbReference type="AlphaFoldDB" id="A0A199NVI4"/>
<evidence type="ECO:0000256" key="1">
    <source>
        <dbReference type="ARBA" id="ARBA00022729"/>
    </source>
</evidence>
<comment type="caution">
    <text evidence="5">The sequence shown here is derived from an EMBL/GenBank/DDBJ whole genome shotgun (WGS) entry which is preliminary data.</text>
</comment>